<evidence type="ECO:0000256" key="6">
    <source>
        <dbReference type="ARBA" id="ARBA00022989"/>
    </source>
</evidence>
<dbReference type="GO" id="GO:0008233">
    <property type="term" value="F:peptidase activity"/>
    <property type="evidence" value="ECO:0007669"/>
    <property type="project" value="UniProtKB-KW"/>
</dbReference>
<feature type="transmembrane region" description="Helical" evidence="8">
    <location>
        <begin position="126"/>
        <end position="147"/>
    </location>
</feature>
<evidence type="ECO:0000256" key="1">
    <source>
        <dbReference type="ARBA" id="ARBA00004651"/>
    </source>
</evidence>
<protein>
    <submittedName>
        <fullName evidence="9">Exosortase</fullName>
        <ecNumber evidence="9">3.4.22.-</ecNumber>
    </submittedName>
</protein>
<keyword evidence="5 9" id="KW-0378">Hydrolase</keyword>
<keyword evidence="2" id="KW-1003">Cell membrane</keyword>
<dbReference type="RefSeq" id="WP_184515250.1">
    <property type="nucleotide sequence ID" value="NZ_CP050292.1"/>
</dbReference>
<dbReference type="Proteomes" id="UP000515291">
    <property type="component" value="Chromosome"/>
</dbReference>
<dbReference type="GO" id="GO:0005886">
    <property type="term" value="C:plasma membrane"/>
    <property type="evidence" value="ECO:0007669"/>
    <property type="project" value="UniProtKB-SubCell"/>
</dbReference>
<evidence type="ECO:0000256" key="5">
    <source>
        <dbReference type="ARBA" id="ARBA00022801"/>
    </source>
</evidence>
<name>A0A7G6TUL4_9BRAD</name>
<sequence length="307" mass="33081">MIVTHVTPSYLPADMRALVWPGLLVLACLAAYIPTGMSLVDGPWQTEQEGHGPMIIAASLWLAWQARHNVAQAPTRSAPISGWTILIAGLVLMFIARTQGVLTVEAFSLIIVISGCVLLVGGWSKLYALAFPIGFLIFAVPMPDWLIDSATVPLKVMISDAVTRSLYATGYPVAQNGVMVMIGTYQLLVKDACSGMNSIFALSAIGVFYAFAFRWTEKVRSFLLIAAIIPITIVANFLRVLTLVLLAYYGGVDLIEGPLHEITGIGIFVVAVILLFLFDMTLGLMASLFVNRKRPFAGGGHPAPQSV</sequence>
<gene>
    <name evidence="9" type="primary">xrt</name>
    <name evidence="9" type="ORF">HB776_03690</name>
</gene>
<dbReference type="InterPro" id="IPR019127">
    <property type="entry name" value="Exosortase"/>
</dbReference>
<keyword evidence="4 8" id="KW-0812">Transmembrane</keyword>
<evidence type="ECO:0000256" key="8">
    <source>
        <dbReference type="SAM" id="Phobius"/>
    </source>
</evidence>
<dbReference type="EMBL" id="CP050292">
    <property type="protein sequence ID" value="QND70446.1"/>
    <property type="molecule type" value="Genomic_DNA"/>
</dbReference>
<feature type="transmembrane region" description="Helical" evidence="8">
    <location>
        <begin position="101"/>
        <end position="120"/>
    </location>
</feature>
<evidence type="ECO:0000256" key="2">
    <source>
        <dbReference type="ARBA" id="ARBA00022475"/>
    </source>
</evidence>
<evidence type="ECO:0000313" key="9">
    <source>
        <dbReference type="EMBL" id="QND70446.1"/>
    </source>
</evidence>
<dbReference type="EC" id="3.4.22.-" evidence="9"/>
<dbReference type="Pfam" id="PF09721">
    <property type="entry name" value="Exosortase_EpsH"/>
    <property type="match status" value="1"/>
</dbReference>
<dbReference type="GO" id="GO:0006508">
    <property type="term" value="P:proteolysis"/>
    <property type="evidence" value="ECO:0007669"/>
    <property type="project" value="UniProtKB-KW"/>
</dbReference>
<keyword evidence="6 8" id="KW-1133">Transmembrane helix</keyword>
<feature type="transmembrane region" description="Helical" evidence="8">
    <location>
        <begin position="80"/>
        <end position="96"/>
    </location>
</feature>
<dbReference type="InterPro" id="IPR013426">
    <property type="entry name" value="EpsH-like"/>
</dbReference>
<dbReference type="NCBIfam" id="TIGR04178">
    <property type="entry name" value="exo_archaeo"/>
    <property type="match status" value="1"/>
</dbReference>
<feature type="transmembrane region" description="Helical" evidence="8">
    <location>
        <begin position="194"/>
        <end position="215"/>
    </location>
</feature>
<evidence type="ECO:0000313" key="10">
    <source>
        <dbReference type="Proteomes" id="UP000515291"/>
    </source>
</evidence>
<evidence type="ECO:0000256" key="3">
    <source>
        <dbReference type="ARBA" id="ARBA00022670"/>
    </source>
</evidence>
<feature type="transmembrane region" description="Helical" evidence="8">
    <location>
        <begin position="18"/>
        <end position="40"/>
    </location>
</feature>
<evidence type="ECO:0000256" key="4">
    <source>
        <dbReference type="ARBA" id="ARBA00022692"/>
    </source>
</evidence>
<keyword evidence="3" id="KW-0645">Protease</keyword>
<feature type="transmembrane region" description="Helical" evidence="8">
    <location>
        <begin position="262"/>
        <end position="290"/>
    </location>
</feature>
<reference evidence="10" key="1">
    <citation type="journal article" date="2020" name="Mol. Plant Microbe">
        <title>Rhizobial microsymbionts of the narrowly endemic Oxytropis species growing in Kamchatka are characterized by significant genetic diversity and possess a set of genes that are associated with T3SS and T6SS secretion systems and can affect the development of symbiosis.</title>
        <authorList>
            <person name="Safronova V."/>
            <person name="Guro P."/>
            <person name="Sazanova A."/>
            <person name="Kuznetsova I."/>
            <person name="Belimov A."/>
            <person name="Yakubov V."/>
            <person name="Chirak E."/>
            <person name="Afonin A."/>
            <person name="Gogolev Y."/>
            <person name="Andronov E."/>
            <person name="Tikhonovich I."/>
        </authorList>
    </citation>
    <scope>NUCLEOTIDE SEQUENCE [LARGE SCALE GENOMIC DNA]</scope>
    <source>
        <strain evidence="10">581</strain>
    </source>
</reference>
<organism evidence="9 10">
    <name type="scientific">Tardiphaga robiniae</name>
    <dbReference type="NCBI Taxonomy" id="943830"/>
    <lineage>
        <taxon>Bacteria</taxon>
        <taxon>Pseudomonadati</taxon>
        <taxon>Pseudomonadota</taxon>
        <taxon>Alphaproteobacteria</taxon>
        <taxon>Hyphomicrobiales</taxon>
        <taxon>Nitrobacteraceae</taxon>
        <taxon>Tardiphaga</taxon>
    </lineage>
</organism>
<dbReference type="NCBIfam" id="TIGR02602">
    <property type="entry name" value="8TM_EpsH"/>
    <property type="match status" value="1"/>
</dbReference>
<dbReference type="KEGG" id="trb:HB776_03690"/>
<evidence type="ECO:0000256" key="7">
    <source>
        <dbReference type="ARBA" id="ARBA00023136"/>
    </source>
</evidence>
<feature type="transmembrane region" description="Helical" evidence="8">
    <location>
        <begin position="222"/>
        <end position="250"/>
    </location>
</feature>
<dbReference type="AlphaFoldDB" id="A0A7G6TUL4"/>
<dbReference type="InterPro" id="IPR026392">
    <property type="entry name" value="Exo/Archaeosortase_dom"/>
</dbReference>
<proteinExistence type="predicted"/>
<keyword evidence="7 8" id="KW-0472">Membrane</keyword>
<accession>A0A7G6TUL4</accession>
<feature type="transmembrane region" description="Helical" evidence="8">
    <location>
        <begin position="168"/>
        <end position="188"/>
    </location>
</feature>
<comment type="subcellular location">
    <subcellularLocation>
        <location evidence="1">Cell membrane</location>
        <topology evidence="1">Multi-pass membrane protein</topology>
    </subcellularLocation>
</comment>